<gene>
    <name evidence="3" type="ORF">BD324DRAFT_424119</name>
</gene>
<reference evidence="3 4" key="1">
    <citation type="submission" date="2017-03" db="EMBL/GenBank/DDBJ databases">
        <title>Widespread Adenine N6-methylation of Active Genes in Fungi.</title>
        <authorList>
            <consortium name="DOE Joint Genome Institute"/>
            <person name="Mondo S.J."/>
            <person name="Dannebaum R.O."/>
            <person name="Kuo R.C."/>
            <person name="Louie K.B."/>
            <person name="Bewick A.J."/>
            <person name="Labutti K."/>
            <person name="Haridas S."/>
            <person name="Kuo A."/>
            <person name="Salamov A."/>
            <person name="Ahrendt S.R."/>
            <person name="Lau R."/>
            <person name="Bowen B.P."/>
            <person name="Lipzen A."/>
            <person name="Sullivan W."/>
            <person name="Andreopoulos W.B."/>
            <person name="Clum A."/>
            <person name="Lindquist E."/>
            <person name="Daum C."/>
            <person name="Northen T.R."/>
            <person name="Ramamoorthy G."/>
            <person name="Schmitz R.J."/>
            <person name="Gryganskyi A."/>
            <person name="Culley D."/>
            <person name="Magnuson J."/>
            <person name="James T.Y."/>
            <person name="O'Malley M.A."/>
            <person name="Stajich J.E."/>
            <person name="Spatafora J.W."/>
            <person name="Visel A."/>
            <person name="Grigoriev I.V."/>
        </authorList>
    </citation>
    <scope>NUCLEOTIDE SEQUENCE [LARGE SCALE GENOMIC DNA]</scope>
    <source>
        <strain evidence="3 4">NRRL Y-17943</strain>
    </source>
</reference>
<dbReference type="Gene3D" id="1.10.510.10">
    <property type="entry name" value="Transferase(Phosphotransferase) domain 1"/>
    <property type="match status" value="1"/>
</dbReference>
<organism evidence="3 4">
    <name type="scientific">Kockovaella imperatae</name>
    <dbReference type="NCBI Taxonomy" id="4999"/>
    <lineage>
        <taxon>Eukaryota</taxon>
        <taxon>Fungi</taxon>
        <taxon>Dikarya</taxon>
        <taxon>Basidiomycota</taxon>
        <taxon>Agaricomycotina</taxon>
        <taxon>Tremellomycetes</taxon>
        <taxon>Tremellales</taxon>
        <taxon>Cuniculitremaceae</taxon>
        <taxon>Kockovaella</taxon>
    </lineage>
</organism>
<dbReference type="GO" id="GO:0005524">
    <property type="term" value="F:ATP binding"/>
    <property type="evidence" value="ECO:0007669"/>
    <property type="project" value="InterPro"/>
</dbReference>
<evidence type="ECO:0000313" key="3">
    <source>
        <dbReference type="EMBL" id="ORX37068.1"/>
    </source>
</evidence>
<evidence type="ECO:0000259" key="2">
    <source>
        <dbReference type="PROSITE" id="PS50011"/>
    </source>
</evidence>
<dbReference type="InterPro" id="IPR000719">
    <property type="entry name" value="Prot_kinase_dom"/>
</dbReference>
<dbReference type="InParanoid" id="A0A1Y1UGB6"/>
<feature type="compositionally biased region" description="Low complexity" evidence="1">
    <location>
        <begin position="54"/>
        <end position="66"/>
    </location>
</feature>
<dbReference type="Proteomes" id="UP000193218">
    <property type="component" value="Unassembled WGS sequence"/>
</dbReference>
<dbReference type="GO" id="GO:0010506">
    <property type="term" value="P:regulation of autophagy"/>
    <property type="evidence" value="ECO:0007669"/>
    <property type="project" value="InterPro"/>
</dbReference>
<dbReference type="SUPFAM" id="SSF56112">
    <property type="entry name" value="Protein kinase-like (PK-like)"/>
    <property type="match status" value="1"/>
</dbReference>
<feature type="compositionally biased region" description="Basic and acidic residues" evidence="1">
    <location>
        <begin position="786"/>
        <end position="801"/>
    </location>
</feature>
<feature type="compositionally biased region" description="Polar residues" evidence="1">
    <location>
        <begin position="1191"/>
        <end position="1201"/>
    </location>
</feature>
<dbReference type="GeneID" id="33554548"/>
<dbReference type="Pfam" id="PF00069">
    <property type="entry name" value="Pkinase"/>
    <property type="match status" value="1"/>
</dbReference>
<dbReference type="RefSeq" id="XP_021871106.1">
    <property type="nucleotide sequence ID" value="XM_022012740.1"/>
</dbReference>
<dbReference type="InterPro" id="IPR045269">
    <property type="entry name" value="Atg1-like"/>
</dbReference>
<dbReference type="PANTHER" id="PTHR24348:SF68">
    <property type="entry name" value="SERINE_THREONINE-PROTEIN KINASE ATG1C"/>
    <property type="match status" value="1"/>
</dbReference>
<feature type="compositionally biased region" description="Low complexity" evidence="1">
    <location>
        <begin position="678"/>
        <end position="702"/>
    </location>
</feature>
<dbReference type="PROSITE" id="PS50011">
    <property type="entry name" value="PROTEIN_KINASE_DOM"/>
    <property type="match status" value="1"/>
</dbReference>
<dbReference type="STRING" id="4999.A0A1Y1UGB6"/>
<feature type="region of interest" description="Disordered" evidence="1">
    <location>
        <begin position="824"/>
        <end position="935"/>
    </location>
</feature>
<feature type="compositionally biased region" description="Polar residues" evidence="1">
    <location>
        <begin position="67"/>
        <end position="86"/>
    </location>
</feature>
<accession>A0A1Y1UGB6</accession>
<feature type="region of interest" description="Disordered" evidence="1">
    <location>
        <begin position="540"/>
        <end position="801"/>
    </location>
</feature>
<feature type="region of interest" description="Disordered" evidence="1">
    <location>
        <begin position="1312"/>
        <end position="1368"/>
    </location>
</feature>
<dbReference type="OrthoDB" id="68483at2759"/>
<dbReference type="InterPro" id="IPR008271">
    <property type="entry name" value="Ser/Thr_kinase_AS"/>
</dbReference>
<dbReference type="GO" id="GO:0005737">
    <property type="term" value="C:cytoplasm"/>
    <property type="evidence" value="ECO:0007669"/>
    <property type="project" value="TreeGrafter"/>
</dbReference>
<feature type="compositionally biased region" description="Basic and acidic residues" evidence="1">
    <location>
        <begin position="646"/>
        <end position="666"/>
    </location>
</feature>
<feature type="domain" description="Protein kinase" evidence="2">
    <location>
        <begin position="228"/>
        <end position="516"/>
    </location>
</feature>
<dbReference type="EMBL" id="NBSH01000006">
    <property type="protein sequence ID" value="ORX37068.1"/>
    <property type="molecule type" value="Genomic_DNA"/>
</dbReference>
<evidence type="ECO:0000256" key="1">
    <source>
        <dbReference type="SAM" id="MobiDB-lite"/>
    </source>
</evidence>
<feature type="region of interest" description="Disordered" evidence="1">
    <location>
        <begin position="22"/>
        <end position="86"/>
    </location>
</feature>
<feature type="compositionally biased region" description="Low complexity" evidence="1">
    <location>
        <begin position="720"/>
        <end position="729"/>
    </location>
</feature>
<feature type="compositionally biased region" description="Basic and acidic residues" evidence="1">
    <location>
        <begin position="559"/>
        <end position="568"/>
    </location>
</feature>
<feature type="region of interest" description="Disordered" evidence="1">
    <location>
        <begin position="158"/>
        <end position="185"/>
    </location>
</feature>
<comment type="caution">
    <text evidence="3">The sequence shown here is derived from an EMBL/GenBank/DDBJ whole genome shotgun (WGS) entry which is preliminary data.</text>
</comment>
<dbReference type="PANTHER" id="PTHR24348">
    <property type="entry name" value="SERINE/THREONINE-PROTEIN KINASE UNC-51-RELATED"/>
    <property type="match status" value="1"/>
</dbReference>
<dbReference type="InterPro" id="IPR011009">
    <property type="entry name" value="Kinase-like_dom_sf"/>
</dbReference>
<feature type="compositionally biased region" description="Basic and acidic residues" evidence="1">
    <location>
        <begin position="1312"/>
        <end position="1324"/>
    </location>
</feature>
<protein>
    <recommendedName>
        <fullName evidence="2">Protein kinase domain-containing protein</fullName>
    </recommendedName>
</protein>
<dbReference type="PROSITE" id="PS00108">
    <property type="entry name" value="PROTEIN_KINASE_ST"/>
    <property type="match status" value="1"/>
</dbReference>
<feature type="compositionally biased region" description="Polar residues" evidence="1">
    <location>
        <begin position="1264"/>
        <end position="1276"/>
    </location>
</feature>
<proteinExistence type="predicted"/>
<feature type="compositionally biased region" description="Basic and acidic residues" evidence="1">
    <location>
        <begin position="732"/>
        <end position="761"/>
    </location>
</feature>
<feature type="compositionally biased region" description="Basic and acidic residues" evidence="1">
    <location>
        <begin position="612"/>
        <end position="626"/>
    </location>
</feature>
<feature type="compositionally biased region" description="Basic and acidic residues" evidence="1">
    <location>
        <begin position="705"/>
        <end position="719"/>
    </location>
</feature>
<dbReference type="GO" id="GO:0004674">
    <property type="term" value="F:protein serine/threonine kinase activity"/>
    <property type="evidence" value="ECO:0007669"/>
    <property type="project" value="InterPro"/>
</dbReference>
<sequence length="1368" mass="148925">MPVMTAKAPSLYKPKSKIRLRLGLTPPHPVAPTTTNKTGASAIPSAPSKTYLVTSLESPSSSTSTSNARSFDTSLSAHTSPSNVDGTTLAASQITYASSHSRPDSRDAFALEISPSTQSTHSPAAVNFDTISYTIQSPVSVSFNHLGNQSRTNLETAQHAYPTPSPSSSPVPTSRDTSIDDDQTYNPLLQPGVQIRDSTDLNHPHLAEEAAASDMVFRLTDEQLSERIHFADEIGFGNWGSVWLCRTRRKRPKGDGPLARLGLGAAAAGGGRNGGMLAAKLVHRAPDPTTAARVKALWGEMKIIRSLRHEPHPSIIQFEAFIITPSYAMVLMPCLSDLMPVSLMPARAIPYFRQLASAVGYLHERGITHNDIKPANVLLSYNDIPVLVDFGFAQKWDLRERGSFLSSISWGTPEYLDPQRAMGMPHDERASDVWSLGITMFEILVGRTPFESEEDINEDFLTPEDLVVYYELSRRGEWIGDYTRIPQDLEHLLRGMICPDPAYRMSAMQAYHHPSLQPRAAEVIITPHFVRAAASYEFTEPMPRAQDKGKETKRKAKKREAGHAREPQQPRAVTPALGESIRQHTSVPRAKAGKGLPADGHTLSPRKVVLKQSREALDVDHVKEQDPTPTRKSKPAQAQRVQELSYQKEEAHAGLRSSDSSDRNVSRESSVGNQPAGPARASTTTTKATAPAATASKSKAAPILTHHDSRRTLKSRDSDLSLATSTSTAVYTKEDAVQKTMRRLEGKKKADVSEFGAKRDVLGSISRPAPSPPRPRSLDSQLEAVTESKKDDHRRSLGIEKRLLDVLEESPVKIVSEIVAETLTKSSPAEVLPQSPARADTSQTASPAKPLTPTRPSGFRKPTPFPGDGTPTKRILSSPLRDGVKSSQVSPKTKRDISVASPPRPRMATRPTEVLADGRPFPAGTTGPIDSLPFPVLPMPVDDGRQSPMTELRERILSDDLMQQSRIRQLSGDLVAGAVPRPSEDPVINASDPHRPLSPAAPDAQALGGRLDQLALWVKDVEKMVEDARKALAEGREPPISLPFLAMPMPTADSHLNPNAAPTTNNAQEHRFGITPDKPDPLPAHLRTCSTQVEPATPPKWMTYEEAEERAKTASGQNDQPMVNIAAPGLKRGPKKERPSVSHVLKLFGTDRNDKASSGTNTPDLIASVPLKSSGHGHVLRGAPSTPALRSPQTTRQSSKPLTRKSESNLRNFRTMPQLSFAEALRPLSPDELSPRRVVYEDLLESEPGVVRQGDGWSSWSSGLTTTNRMKQPSSMVSLRERALAFLRDDKVETNASGSTRERNIVDLAQEVERRQSRGGEVKRPGTPGGQSILGLRANGGDGKRGGGIFGRFKGKFGAGKKEREEVV</sequence>
<feature type="compositionally biased region" description="Gly residues" evidence="1">
    <location>
        <begin position="1338"/>
        <end position="1350"/>
    </location>
</feature>
<dbReference type="CDD" id="cd14014">
    <property type="entry name" value="STKc_PknB_like"/>
    <property type="match status" value="1"/>
</dbReference>
<keyword evidence="4" id="KW-1185">Reference proteome</keyword>
<evidence type="ECO:0000313" key="4">
    <source>
        <dbReference type="Proteomes" id="UP000193218"/>
    </source>
</evidence>
<feature type="region of interest" description="Disordered" evidence="1">
    <location>
        <begin position="1251"/>
        <end position="1276"/>
    </location>
</feature>
<dbReference type="SMART" id="SM00220">
    <property type="entry name" value="S_TKc"/>
    <property type="match status" value="1"/>
</dbReference>
<name>A0A1Y1UGB6_9TREE</name>
<feature type="region of interest" description="Disordered" evidence="1">
    <location>
        <begin position="1111"/>
        <end position="1212"/>
    </location>
</feature>